<proteinExistence type="predicted"/>
<organism evidence="1 2">
    <name type="scientific">Oceanobacillus limi</name>
    <dbReference type="NCBI Taxonomy" id="930131"/>
    <lineage>
        <taxon>Bacteria</taxon>
        <taxon>Bacillati</taxon>
        <taxon>Bacillota</taxon>
        <taxon>Bacilli</taxon>
        <taxon>Bacillales</taxon>
        <taxon>Bacillaceae</taxon>
        <taxon>Oceanobacillus</taxon>
    </lineage>
</organism>
<dbReference type="Proteomes" id="UP000198618">
    <property type="component" value="Unassembled WGS sequence"/>
</dbReference>
<gene>
    <name evidence="1" type="ORF">SAMN05216389_110125</name>
</gene>
<protein>
    <submittedName>
        <fullName evidence="1">Uncharacterized protein</fullName>
    </submittedName>
</protein>
<dbReference type="AlphaFoldDB" id="A0A1I0E5Z3"/>
<evidence type="ECO:0000313" key="2">
    <source>
        <dbReference type="Proteomes" id="UP000198618"/>
    </source>
</evidence>
<sequence length="105" mass="12750">MNYDEPQLKAAFERFDKLLRELKDEDLRNVIPFKNFIRNFLRVKTNYLDLPTPEIMAVLKHEKPNIYLYLRKNFSQEPIFDFLTHLDVDYEAARKKLDELKESIK</sequence>
<name>A0A1I0E5Z3_9BACI</name>
<evidence type="ECO:0000313" key="1">
    <source>
        <dbReference type="EMBL" id="SET40225.1"/>
    </source>
</evidence>
<dbReference type="RefSeq" id="WP_090870242.1">
    <property type="nucleotide sequence ID" value="NZ_FOHE01000010.1"/>
</dbReference>
<dbReference type="EMBL" id="FOHE01000010">
    <property type="protein sequence ID" value="SET40225.1"/>
    <property type="molecule type" value="Genomic_DNA"/>
</dbReference>
<reference evidence="1 2" key="1">
    <citation type="submission" date="2016-10" db="EMBL/GenBank/DDBJ databases">
        <authorList>
            <person name="de Groot N.N."/>
        </authorList>
    </citation>
    <scope>NUCLEOTIDE SEQUENCE [LARGE SCALE GENOMIC DNA]</scope>
    <source>
        <strain evidence="1 2">IBRC-M 10780</strain>
    </source>
</reference>
<accession>A0A1I0E5Z3</accession>
<keyword evidence="2" id="KW-1185">Reference proteome</keyword>
<dbReference type="OrthoDB" id="2884033at2"/>